<name>A0A2A2HW46_9EURY</name>
<protein>
    <submittedName>
        <fullName evidence="1">Uncharacterized protein</fullName>
    </submittedName>
</protein>
<dbReference type="Proteomes" id="UP000218164">
    <property type="component" value="Unassembled WGS sequence"/>
</dbReference>
<proteinExistence type="predicted"/>
<reference evidence="1 2" key="1">
    <citation type="journal article" date="2017" name="BMC Genomics">
        <title>Genomic analysis of methanogenic archaea reveals a shift towards energy conservation.</title>
        <authorList>
            <person name="Gilmore S.P."/>
            <person name="Henske J.K."/>
            <person name="Sexton J.A."/>
            <person name="Solomon K.V."/>
            <person name="Seppala S."/>
            <person name="Yoo J.I."/>
            <person name="Huyett L.M."/>
            <person name="Pressman A."/>
            <person name="Cogan J.Z."/>
            <person name="Kivenson V."/>
            <person name="Peng X."/>
            <person name="Tan Y."/>
            <person name="Valentine D.L."/>
            <person name="O'Malley M.A."/>
        </authorList>
    </citation>
    <scope>NUCLEOTIDE SEQUENCE [LARGE SCALE GENOMIC DNA]</scope>
    <source>
        <strain evidence="1 2">MC-15</strain>
    </source>
</reference>
<gene>
    <name evidence="1" type="ORF">ASJ81_03520</name>
</gene>
<dbReference type="AlphaFoldDB" id="A0A2A2HW46"/>
<keyword evidence="2" id="KW-1185">Reference proteome</keyword>
<dbReference type="EMBL" id="LMVP01000079">
    <property type="protein sequence ID" value="PAV13538.1"/>
    <property type="molecule type" value="Genomic_DNA"/>
</dbReference>
<comment type="caution">
    <text evidence="1">The sequence shown here is derived from an EMBL/GenBank/DDBJ whole genome shotgun (WGS) entry which is preliminary data.</text>
</comment>
<accession>A0A2A2HW46</accession>
<organism evidence="1 2">
    <name type="scientific">Methanosarcina spelaei</name>
    <dbReference type="NCBI Taxonomy" id="1036679"/>
    <lineage>
        <taxon>Archaea</taxon>
        <taxon>Methanobacteriati</taxon>
        <taxon>Methanobacteriota</taxon>
        <taxon>Stenosarchaea group</taxon>
        <taxon>Methanomicrobia</taxon>
        <taxon>Methanosarcinales</taxon>
        <taxon>Methanosarcinaceae</taxon>
        <taxon>Methanosarcina</taxon>
    </lineage>
</organism>
<sequence length="122" mass="14087">MFHWRLNRKGVEFFAFSRSDLRLKSSTREDLCPEKVRNPENIIEIRFLRGFSYLLISFATFFKRFGIWGEIEIPRVAVEVAVNTNWKTSFAISSFSSRGAAEFSISSISEFSFVILIQGSSE</sequence>
<evidence type="ECO:0000313" key="2">
    <source>
        <dbReference type="Proteomes" id="UP000218164"/>
    </source>
</evidence>
<evidence type="ECO:0000313" key="1">
    <source>
        <dbReference type="EMBL" id="PAV13538.1"/>
    </source>
</evidence>